<dbReference type="EMBL" id="KZ613743">
    <property type="protein sequence ID" value="PMD66474.1"/>
    <property type="molecule type" value="Genomic_DNA"/>
</dbReference>
<dbReference type="InParanoid" id="A0A2J6TTW9"/>
<feature type="chain" id="PRO_5014317059" description="Secreted protein" evidence="1">
    <location>
        <begin position="21"/>
        <end position="91"/>
    </location>
</feature>
<evidence type="ECO:0000256" key="1">
    <source>
        <dbReference type="SAM" id="SignalP"/>
    </source>
</evidence>
<dbReference type="RefSeq" id="XP_024743378.1">
    <property type="nucleotide sequence ID" value="XM_024879056.1"/>
</dbReference>
<sequence>MLAGSCINFVVLLSVIRSEALKLERSTGAEAYSCSRYSCIHLLNVGILDQPHRPHRHLLPERNLGNAFPATKDTLKLRPNLTPETGKRYLP</sequence>
<keyword evidence="1" id="KW-0732">Signal</keyword>
<gene>
    <name evidence="2" type="ORF">K444DRAFT_606779</name>
</gene>
<evidence type="ECO:0008006" key="4">
    <source>
        <dbReference type="Google" id="ProtNLM"/>
    </source>
</evidence>
<feature type="signal peptide" evidence="1">
    <location>
        <begin position="1"/>
        <end position="20"/>
    </location>
</feature>
<protein>
    <recommendedName>
        <fullName evidence="4">Secreted protein</fullName>
    </recommendedName>
</protein>
<evidence type="ECO:0000313" key="2">
    <source>
        <dbReference type="EMBL" id="PMD66474.1"/>
    </source>
</evidence>
<dbReference type="AlphaFoldDB" id="A0A2J6TTW9"/>
<dbReference type="GeneID" id="36587133"/>
<proteinExistence type="predicted"/>
<evidence type="ECO:0000313" key="3">
    <source>
        <dbReference type="Proteomes" id="UP000235371"/>
    </source>
</evidence>
<organism evidence="2 3">
    <name type="scientific">Hyaloscypha bicolor E</name>
    <dbReference type="NCBI Taxonomy" id="1095630"/>
    <lineage>
        <taxon>Eukaryota</taxon>
        <taxon>Fungi</taxon>
        <taxon>Dikarya</taxon>
        <taxon>Ascomycota</taxon>
        <taxon>Pezizomycotina</taxon>
        <taxon>Leotiomycetes</taxon>
        <taxon>Helotiales</taxon>
        <taxon>Hyaloscyphaceae</taxon>
        <taxon>Hyaloscypha</taxon>
        <taxon>Hyaloscypha bicolor</taxon>
    </lineage>
</organism>
<reference evidence="2 3" key="1">
    <citation type="submission" date="2016-04" db="EMBL/GenBank/DDBJ databases">
        <title>A degradative enzymes factory behind the ericoid mycorrhizal symbiosis.</title>
        <authorList>
            <consortium name="DOE Joint Genome Institute"/>
            <person name="Martino E."/>
            <person name="Morin E."/>
            <person name="Grelet G."/>
            <person name="Kuo A."/>
            <person name="Kohler A."/>
            <person name="Daghino S."/>
            <person name="Barry K."/>
            <person name="Choi C."/>
            <person name="Cichocki N."/>
            <person name="Clum A."/>
            <person name="Copeland A."/>
            <person name="Hainaut M."/>
            <person name="Haridas S."/>
            <person name="Labutti K."/>
            <person name="Lindquist E."/>
            <person name="Lipzen A."/>
            <person name="Khouja H.-R."/>
            <person name="Murat C."/>
            <person name="Ohm R."/>
            <person name="Olson A."/>
            <person name="Spatafora J."/>
            <person name="Veneault-Fourrey C."/>
            <person name="Henrissat B."/>
            <person name="Grigoriev I."/>
            <person name="Martin F."/>
            <person name="Perotto S."/>
        </authorList>
    </citation>
    <scope>NUCLEOTIDE SEQUENCE [LARGE SCALE GENOMIC DNA]</scope>
    <source>
        <strain evidence="2 3">E</strain>
    </source>
</reference>
<accession>A0A2J6TTW9</accession>
<keyword evidence="3" id="KW-1185">Reference proteome</keyword>
<name>A0A2J6TTW9_9HELO</name>
<dbReference type="Proteomes" id="UP000235371">
    <property type="component" value="Unassembled WGS sequence"/>
</dbReference>